<dbReference type="PANTHER" id="PTHR13464:SF0">
    <property type="entry name" value="SAP30-BINDING PROTEIN"/>
    <property type="match status" value="1"/>
</dbReference>
<dbReference type="InterPro" id="IPR012479">
    <property type="entry name" value="SAP30BP"/>
</dbReference>
<keyword evidence="2" id="KW-1185">Reference proteome</keyword>
<dbReference type="GO" id="GO:0006355">
    <property type="term" value="P:regulation of DNA-templated transcription"/>
    <property type="evidence" value="ECO:0007669"/>
    <property type="project" value="InterPro"/>
</dbReference>
<evidence type="ECO:0000313" key="2">
    <source>
        <dbReference type="Proteomes" id="UP000245207"/>
    </source>
</evidence>
<protein>
    <submittedName>
        <fullName evidence="1">Uncharacterized protein</fullName>
    </submittedName>
</protein>
<dbReference type="EMBL" id="PKPP01000172">
    <property type="protein sequence ID" value="PWA96552.1"/>
    <property type="molecule type" value="Genomic_DNA"/>
</dbReference>
<dbReference type="STRING" id="35608.A0A2U1QEY1"/>
<dbReference type="Proteomes" id="UP000245207">
    <property type="component" value="Unassembled WGS sequence"/>
</dbReference>
<name>A0A2U1QEY1_ARTAN</name>
<gene>
    <name evidence="1" type="ORF">CTI12_AA033310</name>
</gene>
<dbReference type="PANTHER" id="PTHR13464">
    <property type="entry name" value="TRANSCRIPTIONAL REGULATOR PROTEIN HCNGP"/>
    <property type="match status" value="1"/>
</dbReference>
<accession>A0A2U1QEY1</accession>
<comment type="caution">
    <text evidence="1">The sequence shown here is derived from an EMBL/GenBank/DDBJ whole genome shotgun (WGS) entry which is preliminary data.</text>
</comment>
<evidence type="ECO:0000313" key="1">
    <source>
        <dbReference type="EMBL" id="PWA96552.1"/>
    </source>
</evidence>
<dbReference type="AlphaFoldDB" id="A0A2U1QEY1"/>
<proteinExistence type="predicted"/>
<sequence>MHLDDAKIDKNDIQATVEDNIKFLTLKNKVGRSFNSKERNMKEYRNLDFLLHAVTYQDIDQIRS</sequence>
<dbReference type="OrthoDB" id="1669830at2759"/>
<organism evidence="1 2">
    <name type="scientific">Artemisia annua</name>
    <name type="common">Sweet wormwood</name>
    <dbReference type="NCBI Taxonomy" id="35608"/>
    <lineage>
        <taxon>Eukaryota</taxon>
        <taxon>Viridiplantae</taxon>
        <taxon>Streptophyta</taxon>
        <taxon>Embryophyta</taxon>
        <taxon>Tracheophyta</taxon>
        <taxon>Spermatophyta</taxon>
        <taxon>Magnoliopsida</taxon>
        <taxon>eudicotyledons</taxon>
        <taxon>Gunneridae</taxon>
        <taxon>Pentapetalae</taxon>
        <taxon>asterids</taxon>
        <taxon>campanulids</taxon>
        <taxon>Asterales</taxon>
        <taxon>Asteraceae</taxon>
        <taxon>Asteroideae</taxon>
        <taxon>Anthemideae</taxon>
        <taxon>Artemisiinae</taxon>
        <taxon>Artemisia</taxon>
    </lineage>
</organism>
<dbReference type="GO" id="GO:0005634">
    <property type="term" value="C:nucleus"/>
    <property type="evidence" value="ECO:0007669"/>
    <property type="project" value="TreeGrafter"/>
</dbReference>
<reference evidence="1 2" key="1">
    <citation type="journal article" date="2018" name="Mol. Plant">
        <title>The genome of Artemisia annua provides insight into the evolution of Asteraceae family and artemisinin biosynthesis.</title>
        <authorList>
            <person name="Shen Q."/>
            <person name="Zhang L."/>
            <person name="Liao Z."/>
            <person name="Wang S."/>
            <person name="Yan T."/>
            <person name="Shi P."/>
            <person name="Liu M."/>
            <person name="Fu X."/>
            <person name="Pan Q."/>
            <person name="Wang Y."/>
            <person name="Lv Z."/>
            <person name="Lu X."/>
            <person name="Zhang F."/>
            <person name="Jiang W."/>
            <person name="Ma Y."/>
            <person name="Chen M."/>
            <person name="Hao X."/>
            <person name="Li L."/>
            <person name="Tang Y."/>
            <person name="Lv G."/>
            <person name="Zhou Y."/>
            <person name="Sun X."/>
            <person name="Brodelius P.E."/>
            <person name="Rose J.K.C."/>
            <person name="Tang K."/>
        </authorList>
    </citation>
    <scope>NUCLEOTIDE SEQUENCE [LARGE SCALE GENOMIC DNA]</scope>
    <source>
        <strain evidence="2">cv. Huhao1</strain>
        <tissue evidence="1">Leaf</tissue>
    </source>
</reference>